<name>A0A1Z3HSD3_9CYAN</name>
<evidence type="ECO:0000313" key="2">
    <source>
        <dbReference type="EMBL" id="ASC73037.1"/>
    </source>
</evidence>
<evidence type="ECO:0000256" key="1">
    <source>
        <dbReference type="SAM" id="MobiDB-lite"/>
    </source>
</evidence>
<evidence type="ECO:0000313" key="3">
    <source>
        <dbReference type="Proteomes" id="UP000191901"/>
    </source>
</evidence>
<dbReference type="STRING" id="1641165.XM38_09970"/>
<dbReference type="AlphaFoldDB" id="A0A1Z3HSD3"/>
<accession>A0A1Z3HSD3</accession>
<dbReference type="InterPro" id="IPR045392">
    <property type="entry name" value="DUF6519"/>
</dbReference>
<reference evidence="2 3" key="1">
    <citation type="journal article" date="2016" name="Biochim. Biophys. Acta">
        <title>Characterization of red-shifted phycobilisomes isolated from the chlorophyll f-containing cyanobacterium Halomicronema hongdechloris.</title>
        <authorList>
            <person name="Li Y."/>
            <person name="Lin Y."/>
            <person name="Garvey C.J."/>
            <person name="Birch D."/>
            <person name="Corkery R.W."/>
            <person name="Loughlin P.C."/>
            <person name="Scheer H."/>
            <person name="Willows R.D."/>
            <person name="Chen M."/>
        </authorList>
    </citation>
    <scope>NUCLEOTIDE SEQUENCE [LARGE SCALE GENOMIC DNA]</scope>
    <source>
        <strain evidence="2 3">C2206</strain>
    </source>
</reference>
<dbReference type="RefSeq" id="WP_080808405.1">
    <property type="nucleotide sequence ID" value="NZ_CP021983.2"/>
</dbReference>
<dbReference type="EMBL" id="CP021983">
    <property type="protein sequence ID" value="ASC73037.1"/>
    <property type="molecule type" value="Genomic_DNA"/>
</dbReference>
<feature type="region of interest" description="Disordered" evidence="1">
    <location>
        <begin position="46"/>
        <end position="66"/>
    </location>
</feature>
<dbReference type="Pfam" id="PF20129">
    <property type="entry name" value="DUF6519"/>
    <property type="match status" value="1"/>
</dbReference>
<proteinExistence type="predicted"/>
<dbReference type="OrthoDB" id="134981at2"/>
<dbReference type="KEGG" id="hhg:XM38_039990"/>
<keyword evidence="3" id="KW-1185">Reference proteome</keyword>
<protein>
    <submittedName>
        <fullName evidence="2">Uncharacterized protein</fullName>
    </submittedName>
</protein>
<organism evidence="2 3">
    <name type="scientific">Halomicronema hongdechloris C2206</name>
    <dbReference type="NCBI Taxonomy" id="1641165"/>
    <lineage>
        <taxon>Bacteria</taxon>
        <taxon>Bacillati</taxon>
        <taxon>Cyanobacteriota</taxon>
        <taxon>Cyanophyceae</taxon>
        <taxon>Nodosilineales</taxon>
        <taxon>Nodosilineaceae</taxon>
        <taxon>Halomicronema</taxon>
    </lineage>
</organism>
<dbReference type="Proteomes" id="UP000191901">
    <property type="component" value="Chromosome"/>
</dbReference>
<sequence>MKGDFSNWYFDPNDNFSGVLEQQGRVRLDRDGLAQTQITTHWQDTTGQAVLGPGGDGHSRQCHRRL</sequence>
<gene>
    <name evidence="2" type="ORF">XM38_039990</name>
</gene>